<sequence length="142" mass="15604">MKNKKMFFVLAVLTVLLTSVYAGSNAIPTELIEKSYLVGVSSDNQGLKVSSAYFLGEMKSFKAVIPLMKILRDDKSESARLAAALALVKIGDARGIFMVKRTVDFNDHEKVRKLAKHLYSAYLIGDESTANNDVNFALAVLN</sequence>
<dbReference type="EMBL" id="LNQE01000803">
    <property type="protein sequence ID" value="KUG24893.1"/>
    <property type="molecule type" value="Genomic_DNA"/>
</dbReference>
<organism evidence="1">
    <name type="scientific">hydrocarbon metagenome</name>
    <dbReference type="NCBI Taxonomy" id="938273"/>
    <lineage>
        <taxon>unclassified sequences</taxon>
        <taxon>metagenomes</taxon>
        <taxon>ecological metagenomes</taxon>
    </lineage>
</organism>
<gene>
    <name evidence="1" type="ORF">ASZ90_005296</name>
</gene>
<accession>A0A0W8FVJ1</accession>
<dbReference type="InterPro" id="IPR011989">
    <property type="entry name" value="ARM-like"/>
</dbReference>
<dbReference type="AlphaFoldDB" id="A0A0W8FVJ1"/>
<reference evidence="1" key="1">
    <citation type="journal article" date="2015" name="Proc. Natl. Acad. Sci. U.S.A.">
        <title>Networks of energetic and metabolic interactions define dynamics in microbial communities.</title>
        <authorList>
            <person name="Embree M."/>
            <person name="Liu J.K."/>
            <person name="Al-Bassam M.M."/>
            <person name="Zengler K."/>
        </authorList>
    </citation>
    <scope>NUCLEOTIDE SEQUENCE</scope>
</reference>
<dbReference type="Gene3D" id="1.25.10.10">
    <property type="entry name" value="Leucine-rich Repeat Variant"/>
    <property type="match status" value="1"/>
</dbReference>
<evidence type="ECO:0000313" key="1">
    <source>
        <dbReference type="EMBL" id="KUG24893.1"/>
    </source>
</evidence>
<proteinExistence type="predicted"/>
<dbReference type="SUPFAM" id="SSF48371">
    <property type="entry name" value="ARM repeat"/>
    <property type="match status" value="1"/>
</dbReference>
<dbReference type="InterPro" id="IPR016024">
    <property type="entry name" value="ARM-type_fold"/>
</dbReference>
<protein>
    <recommendedName>
        <fullName evidence="2">HEAT repeat domain-containing protein</fullName>
    </recommendedName>
</protein>
<name>A0A0W8FVJ1_9ZZZZ</name>
<comment type="caution">
    <text evidence="1">The sequence shown here is derived from an EMBL/GenBank/DDBJ whole genome shotgun (WGS) entry which is preliminary data.</text>
</comment>
<evidence type="ECO:0008006" key="2">
    <source>
        <dbReference type="Google" id="ProtNLM"/>
    </source>
</evidence>